<organism evidence="7 8">
    <name type="scientific">Eumeta variegata</name>
    <name type="common">Bagworm moth</name>
    <name type="synonym">Eumeta japonica</name>
    <dbReference type="NCBI Taxonomy" id="151549"/>
    <lineage>
        <taxon>Eukaryota</taxon>
        <taxon>Metazoa</taxon>
        <taxon>Ecdysozoa</taxon>
        <taxon>Arthropoda</taxon>
        <taxon>Hexapoda</taxon>
        <taxon>Insecta</taxon>
        <taxon>Pterygota</taxon>
        <taxon>Neoptera</taxon>
        <taxon>Endopterygota</taxon>
        <taxon>Lepidoptera</taxon>
        <taxon>Glossata</taxon>
        <taxon>Ditrysia</taxon>
        <taxon>Tineoidea</taxon>
        <taxon>Psychidae</taxon>
        <taxon>Oiketicinae</taxon>
        <taxon>Eumeta</taxon>
    </lineage>
</organism>
<keyword evidence="5" id="KW-0539">Nucleus</keyword>
<reference evidence="7 8" key="1">
    <citation type="journal article" date="2019" name="Commun. Biol.">
        <title>The bagworm genome reveals a unique fibroin gene that provides high tensile strength.</title>
        <authorList>
            <person name="Kono N."/>
            <person name="Nakamura H."/>
            <person name="Ohtoshi R."/>
            <person name="Tomita M."/>
            <person name="Numata K."/>
            <person name="Arakawa K."/>
        </authorList>
    </citation>
    <scope>NUCLEOTIDE SEQUENCE [LARGE SCALE GENOMIC DNA]</scope>
</reference>
<feature type="compositionally biased region" description="Basic and acidic residues" evidence="6">
    <location>
        <begin position="226"/>
        <end position="235"/>
    </location>
</feature>
<gene>
    <name evidence="7" type="ORF">EVAR_23068_1</name>
</gene>
<sequence length="292" mass="32543">MKVSEMNSVRRGADLWSRADGNVPTADAEVETRVEQRAGGRWRQHMQHEIASATPRFRSRAVDVDGGCATGAPTRRTQRPASAGYAPDLPSPGGTLNVPEYPWMKEKKTTRKSSQQGNCAFQRQQQMAIQPLCSGSRSQGFFNEHQITLKYIELWAAAGGGRAARGAGRRHKRRQPRRRPRRRGRVTERNTRHALNKTYEPDHPEFVIRTKRRSSGNKGRMIHHHTSGEMWERDVTSSAPKPYKSDGPGNKAVDISPGDCRAARWPRAAAADRDLTPSSPAPSAAVDARRKP</sequence>
<dbReference type="GO" id="GO:0003700">
    <property type="term" value="F:DNA-binding transcription factor activity"/>
    <property type="evidence" value="ECO:0007669"/>
    <property type="project" value="InterPro"/>
</dbReference>
<evidence type="ECO:0000256" key="6">
    <source>
        <dbReference type="SAM" id="MobiDB-lite"/>
    </source>
</evidence>
<evidence type="ECO:0000256" key="1">
    <source>
        <dbReference type="ARBA" id="ARBA00004123"/>
    </source>
</evidence>
<evidence type="ECO:0000313" key="8">
    <source>
        <dbReference type="Proteomes" id="UP000299102"/>
    </source>
</evidence>
<feature type="region of interest" description="Disordered" evidence="6">
    <location>
        <begin position="212"/>
        <end position="292"/>
    </location>
</feature>
<evidence type="ECO:0000256" key="3">
    <source>
        <dbReference type="ARBA" id="ARBA00023125"/>
    </source>
</evidence>
<feature type="region of interest" description="Disordered" evidence="6">
    <location>
        <begin position="70"/>
        <end position="99"/>
    </location>
</feature>
<dbReference type="GO" id="GO:0005634">
    <property type="term" value="C:nucleus"/>
    <property type="evidence" value="ECO:0007669"/>
    <property type="project" value="UniProtKB-SubCell"/>
</dbReference>
<evidence type="ECO:0000256" key="2">
    <source>
        <dbReference type="ARBA" id="ARBA00022473"/>
    </source>
</evidence>
<evidence type="ECO:0008006" key="9">
    <source>
        <dbReference type="Google" id="ProtNLM"/>
    </source>
</evidence>
<comment type="caution">
    <text evidence="7">The sequence shown here is derived from an EMBL/GenBank/DDBJ whole genome shotgun (WGS) entry which is preliminary data.</text>
</comment>
<keyword evidence="4" id="KW-0371">Homeobox</keyword>
<name>A0A4C1VM54_EUMVA</name>
<evidence type="ECO:0000313" key="7">
    <source>
        <dbReference type="EMBL" id="GBP39743.1"/>
    </source>
</evidence>
<dbReference type="EMBL" id="BGZK01000370">
    <property type="protein sequence ID" value="GBP39743.1"/>
    <property type="molecule type" value="Genomic_DNA"/>
</dbReference>
<evidence type="ECO:0000256" key="4">
    <source>
        <dbReference type="ARBA" id="ARBA00023155"/>
    </source>
</evidence>
<dbReference type="Proteomes" id="UP000299102">
    <property type="component" value="Unassembled WGS sequence"/>
</dbReference>
<accession>A0A4C1VM54</accession>
<feature type="compositionally biased region" description="Basic residues" evidence="6">
    <location>
        <begin position="167"/>
        <end position="184"/>
    </location>
</feature>
<feature type="compositionally biased region" description="Basic residues" evidence="6">
    <location>
        <begin position="212"/>
        <end position="225"/>
    </location>
</feature>
<dbReference type="OrthoDB" id="6159439at2759"/>
<comment type="subcellular location">
    <subcellularLocation>
        <location evidence="1">Nucleus</location>
    </subcellularLocation>
</comment>
<protein>
    <recommendedName>
        <fullName evidence="9">Homeotic protein proboscipedia</fullName>
    </recommendedName>
</protein>
<dbReference type="AlphaFoldDB" id="A0A4C1VM54"/>
<proteinExistence type="predicted"/>
<keyword evidence="8" id="KW-1185">Reference proteome</keyword>
<evidence type="ECO:0000256" key="5">
    <source>
        <dbReference type="ARBA" id="ARBA00023242"/>
    </source>
</evidence>
<keyword evidence="3" id="KW-0238">DNA-binding</keyword>
<feature type="region of interest" description="Disordered" evidence="6">
    <location>
        <begin position="161"/>
        <end position="191"/>
    </location>
</feature>
<dbReference type="GO" id="GO:0003677">
    <property type="term" value="F:DNA binding"/>
    <property type="evidence" value="ECO:0007669"/>
    <property type="project" value="UniProtKB-KW"/>
</dbReference>
<dbReference type="PROSITE" id="PS00032">
    <property type="entry name" value="ANTENNAPEDIA"/>
    <property type="match status" value="1"/>
</dbReference>
<keyword evidence="2" id="KW-0217">Developmental protein</keyword>
<dbReference type="InterPro" id="IPR001827">
    <property type="entry name" value="Homeobox_Antennapedia_CS"/>
</dbReference>